<evidence type="ECO:0000256" key="6">
    <source>
        <dbReference type="ARBA" id="ARBA00022729"/>
    </source>
</evidence>
<dbReference type="PANTHER" id="PTHR34501:SF9">
    <property type="entry name" value="MAJOR OUTER MEMBRANE PROTEIN P.IA"/>
    <property type="match status" value="1"/>
</dbReference>
<comment type="subcellular location">
    <subcellularLocation>
        <location evidence="1">Cell outer membrane</location>
        <topology evidence="1">Multi-pass membrane protein</topology>
    </subcellularLocation>
</comment>
<geneLocation type="plasmid" evidence="12 13">
    <name>pRK1-2</name>
</geneLocation>
<dbReference type="Pfam" id="PF13609">
    <property type="entry name" value="Porin_4"/>
    <property type="match status" value="1"/>
</dbReference>
<dbReference type="InterPro" id="IPR023614">
    <property type="entry name" value="Porin_dom_sf"/>
</dbReference>
<keyword evidence="7" id="KW-0406">Ion transport</keyword>
<dbReference type="GO" id="GO:0046930">
    <property type="term" value="C:pore complex"/>
    <property type="evidence" value="ECO:0007669"/>
    <property type="project" value="UniProtKB-KW"/>
</dbReference>
<keyword evidence="9" id="KW-0472">Membrane</keyword>
<dbReference type="AlphaFoldDB" id="A0A643FYM7"/>
<keyword evidence="6" id="KW-0732">Signal</keyword>
<evidence type="ECO:0000256" key="7">
    <source>
        <dbReference type="ARBA" id="ARBA00023065"/>
    </source>
</evidence>
<evidence type="ECO:0000256" key="3">
    <source>
        <dbReference type="ARBA" id="ARBA00022448"/>
    </source>
</evidence>
<dbReference type="GO" id="GO:0009279">
    <property type="term" value="C:cell outer membrane"/>
    <property type="evidence" value="ECO:0007669"/>
    <property type="project" value="UniProtKB-SubCell"/>
</dbReference>
<name>A0A643FYM7_9BURK</name>
<dbReference type="GO" id="GO:0015288">
    <property type="term" value="F:porin activity"/>
    <property type="evidence" value="ECO:0007669"/>
    <property type="project" value="UniProtKB-KW"/>
</dbReference>
<evidence type="ECO:0000259" key="11">
    <source>
        <dbReference type="Pfam" id="PF13609"/>
    </source>
</evidence>
<keyword evidence="8" id="KW-0626">Porin</keyword>
<comment type="subunit">
    <text evidence="2">Homotrimer.</text>
</comment>
<evidence type="ECO:0000256" key="9">
    <source>
        <dbReference type="ARBA" id="ARBA00023136"/>
    </source>
</evidence>
<gene>
    <name evidence="12" type="ORF">F7R26_038300</name>
</gene>
<protein>
    <submittedName>
        <fullName evidence="12">Porin</fullName>
    </submittedName>
</protein>
<keyword evidence="12" id="KW-0614">Plasmid</keyword>
<proteinExistence type="predicted"/>
<dbReference type="SUPFAM" id="SSF56935">
    <property type="entry name" value="Porins"/>
    <property type="match status" value="1"/>
</dbReference>
<dbReference type="PRINTS" id="PR00184">
    <property type="entry name" value="NEISSPPORIN"/>
</dbReference>
<evidence type="ECO:0000256" key="2">
    <source>
        <dbReference type="ARBA" id="ARBA00011233"/>
    </source>
</evidence>
<organism evidence="12 13">
    <name type="scientific">Cupriavidus basilensis</name>
    <dbReference type="NCBI Taxonomy" id="68895"/>
    <lineage>
        <taxon>Bacteria</taxon>
        <taxon>Pseudomonadati</taxon>
        <taxon>Pseudomonadota</taxon>
        <taxon>Betaproteobacteria</taxon>
        <taxon>Burkholderiales</taxon>
        <taxon>Burkholderiaceae</taxon>
        <taxon>Cupriavidus</taxon>
    </lineage>
</organism>
<dbReference type="EMBL" id="CP062806">
    <property type="protein sequence ID" value="QOT82130.1"/>
    <property type="molecule type" value="Genomic_DNA"/>
</dbReference>
<evidence type="ECO:0000256" key="4">
    <source>
        <dbReference type="ARBA" id="ARBA00022452"/>
    </source>
</evidence>
<dbReference type="RefSeq" id="WP_150984741.1">
    <property type="nucleotide sequence ID" value="NZ_CP062806.1"/>
</dbReference>
<evidence type="ECO:0000256" key="1">
    <source>
        <dbReference type="ARBA" id="ARBA00004571"/>
    </source>
</evidence>
<dbReference type="GeneID" id="98406825"/>
<dbReference type="GO" id="GO:0006811">
    <property type="term" value="P:monoatomic ion transport"/>
    <property type="evidence" value="ECO:0007669"/>
    <property type="project" value="UniProtKB-KW"/>
</dbReference>
<accession>A0A643FYM7</accession>
<dbReference type="InterPro" id="IPR002299">
    <property type="entry name" value="Porin_Neis"/>
</dbReference>
<dbReference type="Proteomes" id="UP000397656">
    <property type="component" value="Plasmid pRK1-2"/>
</dbReference>
<dbReference type="CDD" id="cd00342">
    <property type="entry name" value="gram_neg_porins"/>
    <property type="match status" value="1"/>
</dbReference>
<dbReference type="InterPro" id="IPR033900">
    <property type="entry name" value="Gram_neg_porin_domain"/>
</dbReference>
<reference evidence="12 13" key="1">
    <citation type="submission" date="2020-10" db="EMBL/GenBank/DDBJ databases">
        <title>Complete genome sequence of Cupriavidus basilensis CCUG 49340T.</title>
        <authorList>
            <person name="Salva-Serra F."/>
            <person name="Donoso R.A."/>
            <person name="Cho K.H."/>
            <person name="Yoo J.A."/>
            <person name="Lee K."/>
            <person name="Yoon S.-H."/>
            <person name="Perez-Pantoja D."/>
            <person name="Moore E.R.B."/>
        </authorList>
    </citation>
    <scope>NUCLEOTIDE SEQUENCE [LARGE SCALE GENOMIC DNA]</scope>
    <source>
        <strain evidence="13">CCUG 49340</strain>
        <plasmid evidence="12 13">pRK1-2</plasmid>
    </source>
</reference>
<keyword evidence="5" id="KW-0812">Transmembrane</keyword>
<evidence type="ECO:0000256" key="5">
    <source>
        <dbReference type="ARBA" id="ARBA00022692"/>
    </source>
</evidence>
<dbReference type="InterPro" id="IPR050298">
    <property type="entry name" value="Gram-neg_bact_OMP"/>
</dbReference>
<feature type="domain" description="Porin" evidence="11">
    <location>
        <begin position="9"/>
        <end position="332"/>
    </location>
</feature>
<evidence type="ECO:0000313" key="12">
    <source>
        <dbReference type="EMBL" id="QOT82130.1"/>
    </source>
</evidence>
<dbReference type="Gene3D" id="2.40.160.10">
    <property type="entry name" value="Porin"/>
    <property type="match status" value="1"/>
</dbReference>
<keyword evidence="3" id="KW-0813">Transport</keyword>
<keyword evidence="4" id="KW-1134">Transmembrane beta strand</keyword>
<keyword evidence="10" id="KW-0998">Cell outer membrane</keyword>
<evidence type="ECO:0000256" key="10">
    <source>
        <dbReference type="ARBA" id="ARBA00023237"/>
    </source>
</evidence>
<sequence>MFKLTRAAALAALCGAPAIATAQGSMQIGGQLKLGLDMTSISGAAQPGGTAAHAYRESNNTSFWFIDGKEQLAPGLKALYHLEWDFAADTGVQGSGRAFYVGFDEERFGRLQLGRQTVYFSHHWFINDTHGAFDAAPNAANSLNVLGTINGAYFAGNYLNNTVRYELPNLGGFSGMASYSFDAEQPGNGRNHTWYLSPTYTNGGFKAGYFHMQRSSQGTLPLQTVGSLDQMGDKLAIGYTWNGLRLGVVVDRNQVKNTTSDSRQYRFAYAVPLGYSFGPHLVQLTWGQAFSVHQDGRTLDDTGAKMLSLSYQYSMSKRTTLDVSYVELRNERNGRYNFWLGGIGGGSQLAPADAGARARMVYAGIKHQF</sequence>
<evidence type="ECO:0000256" key="8">
    <source>
        <dbReference type="ARBA" id="ARBA00023114"/>
    </source>
</evidence>
<dbReference type="PANTHER" id="PTHR34501">
    <property type="entry name" value="PROTEIN YDDL-RELATED"/>
    <property type="match status" value="1"/>
</dbReference>
<evidence type="ECO:0000313" key="13">
    <source>
        <dbReference type="Proteomes" id="UP000397656"/>
    </source>
</evidence>